<dbReference type="EMBL" id="PYLS01000005">
    <property type="protein sequence ID" value="PST83399.1"/>
    <property type="molecule type" value="Genomic_DNA"/>
</dbReference>
<organism evidence="2 3">
    <name type="scientific">Pedobacter yulinensis</name>
    <dbReference type="NCBI Taxonomy" id="2126353"/>
    <lineage>
        <taxon>Bacteria</taxon>
        <taxon>Pseudomonadati</taxon>
        <taxon>Bacteroidota</taxon>
        <taxon>Sphingobacteriia</taxon>
        <taxon>Sphingobacteriales</taxon>
        <taxon>Sphingobacteriaceae</taxon>
        <taxon>Pedobacter</taxon>
    </lineage>
</organism>
<name>A0A2T3HLU2_9SPHI</name>
<dbReference type="AlphaFoldDB" id="A0A2T3HLU2"/>
<dbReference type="Proteomes" id="UP000240912">
    <property type="component" value="Unassembled WGS sequence"/>
</dbReference>
<comment type="caution">
    <text evidence="2">The sequence shown here is derived from an EMBL/GenBank/DDBJ whole genome shotgun (WGS) entry which is preliminary data.</text>
</comment>
<protein>
    <submittedName>
        <fullName evidence="2">Uncharacterized protein</fullName>
    </submittedName>
</protein>
<keyword evidence="3" id="KW-1185">Reference proteome</keyword>
<evidence type="ECO:0000313" key="3">
    <source>
        <dbReference type="Proteomes" id="UP000240912"/>
    </source>
</evidence>
<proteinExistence type="predicted"/>
<accession>A0A2T3HLU2</accession>
<reference evidence="2 3" key="1">
    <citation type="submission" date="2018-03" db="EMBL/GenBank/DDBJ databases">
        <authorList>
            <person name="Keele B.F."/>
        </authorList>
    </citation>
    <scope>NUCLEOTIDE SEQUENCE [LARGE SCALE GENOMIC DNA]</scope>
    <source>
        <strain evidence="2 3">YL28-9</strain>
    </source>
</reference>
<gene>
    <name evidence="2" type="ORF">C7T94_12565</name>
</gene>
<dbReference type="OrthoDB" id="770150at2"/>
<feature type="compositionally biased region" description="Basic and acidic residues" evidence="1">
    <location>
        <begin position="56"/>
        <end position="67"/>
    </location>
</feature>
<feature type="region of interest" description="Disordered" evidence="1">
    <location>
        <begin position="1"/>
        <end position="80"/>
    </location>
</feature>
<feature type="compositionally biased region" description="Basic and acidic residues" evidence="1">
    <location>
        <begin position="29"/>
        <end position="39"/>
    </location>
</feature>
<feature type="compositionally biased region" description="Basic and acidic residues" evidence="1">
    <location>
        <begin position="1"/>
        <end position="13"/>
    </location>
</feature>
<sequence length="80" mass="8541">METDKKKEIKQDAETSNMPHRQVPVYKSNENESENKVESDAGNLAKDFGGGDYGAEEARADAGKGNKGETGSEPGSNPPD</sequence>
<evidence type="ECO:0000256" key="1">
    <source>
        <dbReference type="SAM" id="MobiDB-lite"/>
    </source>
</evidence>
<evidence type="ECO:0000313" key="2">
    <source>
        <dbReference type="EMBL" id="PST83399.1"/>
    </source>
</evidence>